<dbReference type="HOGENOM" id="CLU_040088_1_0_12"/>
<dbReference type="PIRSF" id="PIRSF001359">
    <property type="entry name" value="F_bP_aldolase_II"/>
    <property type="match status" value="1"/>
</dbReference>
<dbReference type="OrthoDB" id="9803995at2"/>
<dbReference type="GO" id="GO:0009025">
    <property type="term" value="F:tagatose-bisphosphate aldolase activity"/>
    <property type="evidence" value="ECO:0007669"/>
    <property type="project" value="UniProtKB-EC"/>
</dbReference>
<dbReference type="PANTHER" id="PTHR30304">
    <property type="entry name" value="D-TAGATOSE-1,6-BISPHOSPHATE ALDOLASE"/>
    <property type="match status" value="1"/>
</dbReference>
<dbReference type="EC" id="4.1.2.40" evidence="3"/>
<dbReference type="GO" id="GO:0008270">
    <property type="term" value="F:zinc ion binding"/>
    <property type="evidence" value="ECO:0007669"/>
    <property type="project" value="InterPro"/>
</dbReference>
<feature type="active site" description="Proton donor" evidence="1">
    <location>
        <position position="83"/>
    </location>
</feature>
<dbReference type="InterPro" id="IPR000771">
    <property type="entry name" value="FBA_II"/>
</dbReference>
<dbReference type="Gene3D" id="3.20.20.70">
    <property type="entry name" value="Aldolase class I"/>
    <property type="match status" value="1"/>
</dbReference>
<dbReference type="eggNOG" id="COG0191">
    <property type="taxonomic scope" value="Bacteria"/>
</dbReference>
<feature type="binding site" evidence="2">
    <location>
        <position position="179"/>
    </location>
    <ligand>
        <name>Zn(2+)</name>
        <dbReference type="ChEBI" id="CHEBI:29105"/>
        <label>1</label>
        <note>catalytic</note>
    </ligand>
</feature>
<gene>
    <name evidence="3" type="ordered locus">Spirs_0737</name>
</gene>
<comment type="cofactor">
    <cofactor evidence="2">
        <name>Zn(2+)</name>
        <dbReference type="ChEBI" id="CHEBI:29105"/>
    </cofactor>
    <text evidence="2">Binds 2 Zn(2+) ions per subunit. One is catalytic and the other provides a structural contribution.</text>
</comment>
<dbReference type="PANTHER" id="PTHR30304:SF0">
    <property type="entry name" value="D-TAGATOSE-1,6-BISPHOSPHATE ALDOLASE SUBUNIT GATY-RELATED"/>
    <property type="match status" value="1"/>
</dbReference>
<evidence type="ECO:0000313" key="3">
    <source>
        <dbReference type="EMBL" id="ADK79872.1"/>
    </source>
</evidence>
<evidence type="ECO:0000313" key="4">
    <source>
        <dbReference type="Proteomes" id="UP000002318"/>
    </source>
</evidence>
<feature type="binding site" evidence="2">
    <location>
        <position position="84"/>
    </location>
    <ligand>
        <name>Zn(2+)</name>
        <dbReference type="ChEBI" id="CHEBI:29105"/>
        <label>1</label>
        <note>catalytic</note>
    </ligand>
</feature>
<dbReference type="Proteomes" id="UP000002318">
    <property type="component" value="Chromosome"/>
</dbReference>
<evidence type="ECO:0000256" key="1">
    <source>
        <dbReference type="PIRSR" id="PIRSR001359-1"/>
    </source>
</evidence>
<dbReference type="InterPro" id="IPR050246">
    <property type="entry name" value="Class_II_FBP_aldolase"/>
</dbReference>
<dbReference type="AlphaFoldDB" id="E1RBZ2"/>
<feature type="binding site" evidence="2">
    <location>
        <position position="135"/>
    </location>
    <ligand>
        <name>Zn(2+)</name>
        <dbReference type="ChEBI" id="CHEBI:29105"/>
        <label>2</label>
    </ligand>
</feature>
<sequence>MPYTNLNEVLRHGKEHGYAAGAFNVVNMEMIQAVIDCAEKNGVGAVVQIYWENDLDHLTKHYAVAMTKAGAENASVPIALQLDHGCETELLKGCIDAGFSSVMADFSAHPYEKNIELTREIVEYAHAKGATVEAELGQIVLGTEGKDEISSHMTDPAMVSDFLEKTGVDALAVAIGTAHGVYSETPVIDFERLEKILSLASKPIVVHGGSKVPDEDVKRMARLGISKLNIGFDLMNAFQQSIKETTKTKDFVAPVEIFSAGKEAVAKVLDHKISLLSWQR</sequence>
<accession>E1RBZ2</accession>
<keyword evidence="2" id="KW-0479">Metal-binding</keyword>
<keyword evidence="3" id="KW-0456">Lyase</keyword>
<dbReference type="RefSeq" id="WP_013253336.1">
    <property type="nucleotide sequence ID" value="NC_014364.1"/>
</dbReference>
<keyword evidence="2" id="KW-0862">Zinc</keyword>
<organism evidence="3 4">
    <name type="scientific">Sediminispirochaeta smaragdinae (strain DSM 11293 / JCM 15392 / SEBR 4228)</name>
    <name type="common">Spirochaeta smaragdinae</name>
    <dbReference type="NCBI Taxonomy" id="573413"/>
    <lineage>
        <taxon>Bacteria</taxon>
        <taxon>Pseudomonadati</taxon>
        <taxon>Spirochaetota</taxon>
        <taxon>Spirochaetia</taxon>
        <taxon>Spirochaetales</taxon>
        <taxon>Spirochaetaceae</taxon>
        <taxon>Sediminispirochaeta</taxon>
    </lineage>
</organism>
<feature type="binding site" evidence="2">
    <location>
        <position position="207"/>
    </location>
    <ligand>
        <name>Zn(2+)</name>
        <dbReference type="ChEBI" id="CHEBI:29105"/>
        <label>1</label>
        <note>catalytic</note>
    </ligand>
</feature>
<dbReference type="EMBL" id="CP002116">
    <property type="protein sequence ID" value="ADK79872.1"/>
    <property type="molecule type" value="Genomic_DNA"/>
</dbReference>
<dbReference type="SUPFAM" id="SSF51569">
    <property type="entry name" value="Aldolase"/>
    <property type="match status" value="1"/>
</dbReference>
<keyword evidence="4" id="KW-1185">Reference proteome</keyword>
<protein>
    <submittedName>
        <fullName evidence="3">Ketose-bisphosphate aldolase</fullName>
        <ecNumber evidence="3">4.1.2.40</ecNumber>
    </submittedName>
</protein>
<dbReference type="NCBIfam" id="TIGR00167">
    <property type="entry name" value="cbbA"/>
    <property type="match status" value="1"/>
</dbReference>
<dbReference type="KEGG" id="ssm:Spirs_0737"/>
<dbReference type="STRING" id="573413.Spirs_0737"/>
<evidence type="ECO:0000256" key="2">
    <source>
        <dbReference type="PIRSR" id="PIRSR001359-3"/>
    </source>
</evidence>
<feature type="binding site" evidence="2">
    <location>
        <position position="105"/>
    </location>
    <ligand>
        <name>Zn(2+)</name>
        <dbReference type="ChEBI" id="CHEBI:29105"/>
        <label>2</label>
    </ligand>
</feature>
<dbReference type="GO" id="GO:0005975">
    <property type="term" value="P:carbohydrate metabolic process"/>
    <property type="evidence" value="ECO:0007669"/>
    <property type="project" value="InterPro"/>
</dbReference>
<dbReference type="Pfam" id="PF01116">
    <property type="entry name" value="F_bP_aldolase"/>
    <property type="match status" value="1"/>
</dbReference>
<name>E1RBZ2_SEDSS</name>
<dbReference type="InterPro" id="IPR013785">
    <property type="entry name" value="Aldolase_TIM"/>
</dbReference>
<reference evidence="3 4" key="1">
    <citation type="journal article" date="2010" name="Stand. Genomic Sci.">
        <title>Complete genome sequence of Spirochaeta smaragdinae type strain (SEBR 4228).</title>
        <authorList>
            <person name="Mavromatis K."/>
            <person name="Yasawong M."/>
            <person name="Chertkov O."/>
            <person name="Lapidus A."/>
            <person name="Lucas S."/>
            <person name="Nolan M."/>
            <person name="Del Rio T.G."/>
            <person name="Tice H."/>
            <person name="Cheng J.F."/>
            <person name="Pitluck S."/>
            <person name="Liolios K."/>
            <person name="Ivanova N."/>
            <person name="Tapia R."/>
            <person name="Han C."/>
            <person name="Bruce D."/>
            <person name="Goodwin L."/>
            <person name="Pati A."/>
            <person name="Chen A."/>
            <person name="Palaniappan K."/>
            <person name="Land M."/>
            <person name="Hauser L."/>
            <person name="Chang Y.J."/>
            <person name="Jeffries C.D."/>
            <person name="Detter J.C."/>
            <person name="Rohde M."/>
            <person name="Brambilla E."/>
            <person name="Spring S."/>
            <person name="Goker M."/>
            <person name="Sikorski J."/>
            <person name="Woyke T."/>
            <person name="Bristow J."/>
            <person name="Eisen J.A."/>
            <person name="Markowitz V."/>
            <person name="Hugenholtz P."/>
            <person name="Klenk H.P."/>
            <person name="Kyrpides N.C."/>
        </authorList>
    </citation>
    <scope>NUCLEOTIDE SEQUENCE [LARGE SCALE GENOMIC DNA]</scope>
    <source>
        <strain evidence="4">DSM 11293 / JCM 15392 / SEBR 4228</strain>
    </source>
</reference>
<dbReference type="CDD" id="cd00947">
    <property type="entry name" value="TBP_aldolase_IIB"/>
    <property type="match status" value="1"/>
</dbReference>
<proteinExistence type="predicted"/>